<dbReference type="InterPro" id="IPR030811">
    <property type="entry name" value="SoxH-rel_PQQ_1"/>
</dbReference>
<feature type="chain" id="PRO_5032847835" evidence="2">
    <location>
        <begin position="19"/>
        <end position="314"/>
    </location>
</feature>
<dbReference type="InterPro" id="IPR036866">
    <property type="entry name" value="RibonucZ/Hydroxyglut_hydro"/>
</dbReference>
<dbReference type="GO" id="GO:0016787">
    <property type="term" value="F:hydrolase activity"/>
    <property type="evidence" value="ECO:0007669"/>
    <property type="project" value="UniProtKB-KW"/>
</dbReference>
<organism evidence="4 5">
    <name type="scientific">Zoogloea dura</name>
    <dbReference type="NCBI Taxonomy" id="2728840"/>
    <lineage>
        <taxon>Bacteria</taxon>
        <taxon>Pseudomonadati</taxon>
        <taxon>Pseudomonadota</taxon>
        <taxon>Betaproteobacteria</taxon>
        <taxon>Rhodocyclales</taxon>
        <taxon>Zoogloeaceae</taxon>
        <taxon>Zoogloea</taxon>
    </lineage>
</organism>
<dbReference type="GO" id="GO:0017001">
    <property type="term" value="P:antibiotic catabolic process"/>
    <property type="evidence" value="ECO:0007669"/>
    <property type="project" value="UniProtKB-ARBA"/>
</dbReference>
<evidence type="ECO:0000256" key="1">
    <source>
        <dbReference type="ARBA" id="ARBA00005250"/>
    </source>
</evidence>
<dbReference type="Pfam" id="PF00753">
    <property type="entry name" value="Lactamase_B"/>
    <property type="match status" value="1"/>
</dbReference>
<name>A0A848G5K1_9RHOO</name>
<dbReference type="Proteomes" id="UP000580043">
    <property type="component" value="Unassembled WGS sequence"/>
</dbReference>
<evidence type="ECO:0000313" key="5">
    <source>
        <dbReference type="Proteomes" id="UP000580043"/>
    </source>
</evidence>
<accession>A0A848G5K1</accession>
<sequence length="314" mass="33567">MKRLILALLACVSLAARADDFDYRLVPQAVAPDVYVFVGKTEDFDTRNGGNIVNTGFIVAPQGVVVVDTGPSLRYGRQMREAIARVTDKPVLLAINTHHHPDHFLGNQAFSDVPLGSLAEVQRGIASEGNAFAENLFRMSGDWMSGTEVVVPTRTLQAGPLEVGGRRLRVLALDGHTGADLALFDEGSGVLFAGDLVFNDRAPTTPHARVARWLASLDTLDAMLAGGGVKVLVPGHGAVSGNAAPIRRTRDWLEWLSGSLRQAAAEGLDMNEVLARPLPERYKALPVAPAEYRRSVGHLLPGIEAEALGAGHVH</sequence>
<protein>
    <submittedName>
        <fullName evidence="4">Quinoprotein relay system zinc metallohydrolase 1</fullName>
    </submittedName>
</protein>
<gene>
    <name evidence="4" type="ORF">HHL15_11965</name>
</gene>
<keyword evidence="4" id="KW-0378">Hydrolase</keyword>
<dbReference type="PANTHER" id="PTHR42951:SF4">
    <property type="entry name" value="ACYL-COENZYME A THIOESTERASE MBLAC2"/>
    <property type="match status" value="1"/>
</dbReference>
<dbReference type="RefSeq" id="WP_169145996.1">
    <property type="nucleotide sequence ID" value="NZ_JABBGA010000008.1"/>
</dbReference>
<proteinExistence type="inferred from homology"/>
<evidence type="ECO:0000313" key="4">
    <source>
        <dbReference type="EMBL" id="NML26462.1"/>
    </source>
</evidence>
<dbReference type="PANTHER" id="PTHR42951">
    <property type="entry name" value="METALLO-BETA-LACTAMASE DOMAIN-CONTAINING"/>
    <property type="match status" value="1"/>
</dbReference>
<dbReference type="InterPro" id="IPR001279">
    <property type="entry name" value="Metallo-B-lactamas"/>
</dbReference>
<dbReference type="InterPro" id="IPR050855">
    <property type="entry name" value="NDM-1-like"/>
</dbReference>
<dbReference type="NCBIfam" id="TIGR04558">
    <property type="entry name" value="SoxH_rel_PQQ_1"/>
    <property type="match status" value="1"/>
</dbReference>
<evidence type="ECO:0000256" key="2">
    <source>
        <dbReference type="SAM" id="SignalP"/>
    </source>
</evidence>
<comment type="similarity">
    <text evidence="1">Belongs to the metallo-beta-lactamase superfamily. Class-B beta-lactamase family.</text>
</comment>
<comment type="caution">
    <text evidence="4">The sequence shown here is derived from an EMBL/GenBank/DDBJ whole genome shotgun (WGS) entry which is preliminary data.</text>
</comment>
<dbReference type="SMART" id="SM00849">
    <property type="entry name" value="Lactamase_B"/>
    <property type="match status" value="1"/>
</dbReference>
<keyword evidence="5" id="KW-1185">Reference proteome</keyword>
<feature type="signal peptide" evidence="2">
    <location>
        <begin position="1"/>
        <end position="18"/>
    </location>
</feature>
<feature type="domain" description="Metallo-beta-lactamase" evidence="3">
    <location>
        <begin position="52"/>
        <end position="236"/>
    </location>
</feature>
<dbReference type="EMBL" id="JABBGA010000008">
    <property type="protein sequence ID" value="NML26462.1"/>
    <property type="molecule type" value="Genomic_DNA"/>
</dbReference>
<dbReference type="SUPFAM" id="SSF56281">
    <property type="entry name" value="Metallo-hydrolase/oxidoreductase"/>
    <property type="match status" value="1"/>
</dbReference>
<dbReference type="CDD" id="cd16282">
    <property type="entry name" value="metallo-hydrolase-like_MBL-fold"/>
    <property type="match status" value="1"/>
</dbReference>
<evidence type="ECO:0000259" key="3">
    <source>
        <dbReference type="SMART" id="SM00849"/>
    </source>
</evidence>
<keyword evidence="2" id="KW-0732">Signal</keyword>
<reference evidence="4 5" key="1">
    <citation type="submission" date="2020-04" db="EMBL/GenBank/DDBJ databases">
        <title>Zoogloea sp. G-4-1-14 isolated from soil.</title>
        <authorList>
            <person name="Dahal R.H."/>
        </authorList>
    </citation>
    <scope>NUCLEOTIDE SEQUENCE [LARGE SCALE GENOMIC DNA]</scope>
    <source>
        <strain evidence="4 5">G-4-1-14</strain>
    </source>
</reference>
<dbReference type="Gene3D" id="3.60.15.10">
    <property type="entry name" value="Ribonuclease Z/Hydroxyacylglutathione hydrolase-like"/>
    <property type="match status" value="1"/>
</dbReference>
<dbReference type="AlphaFoldDB" id="A0A848G5K1"/>